<gene>
    <name evidence="1" type="ORF">NKI81_16605</name>
</gene>
<comment type="caution">
    <text evidence="1">The sequence shown here is derived from an EMBL/GenBank/DDBJ whole genome shotgun (WGS) entry which is preliminary data.</text>
</comment>
<evidence type="ECO:0000313" key="1">
    <source>
        <dbReference type="EMBL" id="MER9285572.1"/>
    </source>
</evidence>
<proteinExistence type="predicted"/>
<reference evidence="1 2" key="1">
    <citation type="journal article" date="2024" name="Proc. Natl. Acad. Sci. U.S.A.">
        <title>The evolutionary genomics of adaptation to stress in wild rhizobium bacteria.</title>
        <authorList>
            <person name="Kehlet-Delgado H."/>
            <person name="Montoya A.P."/>
            <person name="Jensen K.T."/>
            <person name="Wendlandt C.E."/>
            <person name="Dexheimer C."/>
            <person name="Roberts M."/>
            <person name="Torres Martinez L."/>
            <person name="Friesen M.L."/>
            <person name="Griffitts J.S."/>
            <person name="Porter S.S."/>
        </authorList>
    </citation>
    <scope>NUCLEOTIDE SEQUENCE [LARGE SCALE GENOMIC DNA]</scope>
    <source>
        <strain evidence="1 2">M0468</strain>
    </source>
</reference>
<accession>A0ACC6T0V2</accession>
<dbReference type="EMBL" id="JAMYRI010000009">
    <property type="protein sequence ID" value="MER9285572.1"/>
    <property type="molecule type" value="Genomic_DNA"/>
</dbReference>
<keyword evidence="2" id="KW-1185">Reference proteome</keyword>
<protein>
    <submittedName>
        <fullName evidence="1">ABC transporter permease</fullName>
    </submittedName>
</protein>
<evidence type="ECO:0000313" key="2">
    <source>
        <dbReference type="Proteomes" id="UP001480082"/>
    </source>
</evidence>
<dbReference type="Proteomes" id="UP001480082">
    <property type="component" value="Unassembled WGS sequence"/>
</dbReference>
<organism evidence="1 2">
    <name type="scientific">Mesorhizobium australicum</name>
    <dbReference type="NCBI Taxonomy" id="536018"/>
    <lineage>
        <taxon>Bacteria</taxon>
        <taxon>Pseudomonadati</taxon>
        <taxon>Pseudomonadota</taxon>
        <taxon>Alphaproteobacteria</taxon>
        <taxon>Hyphomicrobiales</taxon>
        <taxon>Phyllobacteriaceae</taxon>
        <taxon>Mesorhizobium</taxon>
    </lineage>
</organism>
<sequence length="316" mass="32901">MKDIGRPSARQLLIAAAVPILLTAGATVPGLFSFDNITQMLRQISVTGIIALGVTFVVIAGRLDLTVGSLLSLCAVVAITLHDEISPVAAVTVPIIIGLVVGCINGFLVAILRLNSLIATLGMLSVLQAVALVWTSGQNALIDRPEATWFAVIGRGYLLDIPIPVLIFLLLAASTAVLLGMTRFGREVFSVGGNEIASRFSSIAARQVLFTCYVISGTLTGIAAIVFSSRVMAAQNNSGSGLELQVLSAVILGGTSLAGGDGGIGRTIIGVVLLGFIQNALLLIGLPYYVQWLVSWVVIIGVVWADVASRRGRVLA</sequence>
<name>A0ACC6T0V2_9HYPH</name>